<accession>A0ABM7SW47</accession>
<feature type="region of interest" description="Disordered" evidence="1">
    <location>
        <begin position="1"/>
        <end position="27"/>
    </location>
</feature>
<protein>
    <submittedName>
        <fullName evidence="2">Uncharacterized protein</fullName>
    </submittedName>
</protein>
<dbReference type="Proteomes" id="UP000826012">
    <property type="component" value="Chromosome"/>
</dbReference>
<feature type="region of interest" description="Disordered" evidence="1">
    <location>
        <begin position="337"/>
        <end position="363"/>
    </location>
</feature>
<dbReference type="EMBL" id="AP024828">
    <property type="protein sequence ID" value="BCZ24645.1"/>
    <property type="molecule type" value="Genomic_DNA"/>
</dbReference>
<proteinExistence type="predicted"/>
<evidence type="ECO:0000256" key="1">
    <source>
        <dbReference type="SAM" id="MobiDB-lite"/>
    </source>
</evidence>
<keyword evidence="3" id="KW-1185">Reference proteome</keyword>
<sequence length="363" mass="38841">MVEVHRRVDAAGLGDGPPRDHQFGGPAHRHAYGALRAHAGVDEHPRQPGRPLVEFAVRQFPAAVDHRRPVRGDRQRPGQQLRRHPDRCRDTGARQAREHQSALAAIQQLDRRQPLGGIGGHRHQDALESLEERLDAGGVEDVGVVFDVQAELAAGQCLDRQRVVVVLPVGELGDGQAVGAQRHAALDGVILVDEQRVEELIVAGDPMDLAEREVLVLERVVVAVLQLRQQFCGGGGRGDVGAHRHRVDQQAHHLFGIVDLQLANAGARGTEDDIVLTGQRGQHQRPGGLQDGADRGVAGARQLAKGLRGLLGHPGLFEAPSPLAQPVLRSDQAGGFEAEQHLPPGFPGGVEVSIGQPGEEGTV</sequence>
<evidence type="ECO:0000313" key="2">
    <source>
        <dbReference type="EMBL" id="BCZ24645.1"/>
    </source>
</evidence>
<evidence type="ECO:0000313" key="3">
    <source>
        <dbReference type="Proteomes" id="UP000826012"/>
    </source>
</evidence>
<feature type="compositionally biased region" description="Basic and acidic residues" evidence="1">
    <location>
        <begin position="87"/>
        <end position="99"/>
    </location>
</feature>
<gene>
    <name evidence="2" type="ORF">MTY59_45000</name>
</gene>
<name>A0ABM7SW47_9MYCO</name>
<organism evidence="2 3">
    <name type="scientific">Mycobacterium senriense</name>
    <dbReference type="NCBI Taxonomy" id="2775496"/>
    <lineage>
        <taxon>Bacteria</taxon>
        <taxon>Bacillati</taxon>
        <taxon>Actinomycetota</taxon>
        <taxon>Actinomycetes</taxon>
        <taxon>Mycobacteriales</taxon>
        <taxon>Mycobacteriaceae</taxon>
        <taxon>Mycobacterium</taxon>
        <taxon>Mycobacterium avium complex (MAC)</taxon>
    </lineage>
</organism>
<feature type="region of interest" description="Disordered" evidence="1">
    <location>
        <begin position="64"/>
        <end position="99"/>
    </location>
</feature>
<reference evidence="2 3" key="1">
    <citation type="submission" date="2021-07" db="EMBL/GenBank/DDBJ databases">
        <title>Complete genome sequence of nontuberculous Mycobacterium sp. TY59.</title>
        <authorList>
            <person name="Fukushima K."/>
        </authorList>
    </citation>
    <scope>NUCLEOTIDE SEQUENCE [LARGE SCALE GENOMIC DNA]</scope>
    <source>
        <strain evidence="2 3">TY59</strain>
    </source>
</reference>
<feature type="compositionally biased region" description="Basic and acidic residues" evidence="1">
    <location>
        <begin position="64"/>
        <end position="76"/>
    </location>
</feature>